<dbReference type="PANTHER" id="PTHR32470">
    <property type="entry name" value="ADH DEHYDROGENASE [UBIQUINONE] 1 ALPHA SUBCOMPLEX ASSEMBLY FACTOR 2"/>
    <property type="match status" value="1"/>
</dbReference>
<dbReference type="InterPro" id="IPR007763">
    <property type="entry name" value="NDUFA12"/>
</dbReference>
<proteinExistence type="inferred from homology"/>
<reference evidence="3 4" key="1">
    <citation type="submission" date="2015-03" db="EMBL/GenBank/DDBJ databases">
        <title>RNA-seq based gene annotation and comparative genomics of four Zymoseptoria species reveal species-specific pathogenicity related genes and transposable element activity.</title>
        <authorList>
            <person name="Grandaubert J."/>
            <person name="Bhattacharyya A."/>
            <person name="Stukenbrock E.H."/>
        </authorList>
    </citation>
    <scope>NUCLEOTIDE SEQUENCE [LARGE SCALE GENOMIC DNA]</scope>
    <source>
        <strain evidence="3 4">Zb18110</strain>
    </source>
</reference>
<comment type="caution">
    <text evidence="3">The sequence shown here is derived from an EMBL/GenBank/DDBJ whole genome shotgun (WGS) entry which is preliminary data.</text>
</comment>
<dbReference type="EMBL" id="LAFY01000344">
    <property type="protein sequence ID" value="KJX99771.1"/>
    <property type="molecule type" value="Genomic_DNA"/>
</dbReference>
<protein>
    <submittedName>
        <fullName evidence="3">Uncharacterized protein</fullName>
    </submittedName>
</protein>
<evidence type="ECO:0000313" key="4">
    <source>
        <dbReference type="Proteomes" id="UP000033647"/>
    </source>
</evidence>
<sequence length="234" mass="26373">MPPPSPASPSLVTRVWHTWKSLNLPWRKQFLKGSDLSGNTFWEFRDALNANRMRRIVKHAKGRHVSYSDVKISPQWHQWLRHTRDEPPTLPEQHAEIARQGRMRQLAAEADERWKSVPSFLDKPRTAAAPQLESSSQSVQQPESPFQSATLTPDRPTLPEVGSSEETRTEPISPTGGKTEEEVTGEKKKDGYSFKPKKARKDNPFDKALPKGNAGENWQPEGWTPGVAPRRGGG</sequence>
<feature type="region of interest" description="Disordered" evidence="2">
    <location>
        <begin position="125"/>
        <end position="234"/>
    </location>
</feature>
<evidence type="ECO:0000256" key="1">
    <source>
        <dbReference type="ARBA" id="ARBA00007355"/>
    </source>
</evidence>
<feature type="compositionally biased region" description="Basic and acidic residues" evidence="2">
    <location>
        <begin position="178"/>
        <end position="192"/>
    </location>
</feature>
<gene>
    <name evidence="3" type="ORF">TI39_contig352g00054</name>
</gene>
<dbReference type="Proteomes" id="UP000033647">
    <property type="component" value="Unassembled WGS sequence"/>
</dbReference>
<accession>A0A0F4GQT3</accession>
<name>A0A0F4GQT3_9PEZI</name>
<feature type="compositionally biased region" description="Low complexity" evidence="2">
    <location>
        <begin position="130"/>
        <end position="148"/>
    </location>
</feature>
<dbReference type="GO" id="GO:0032981">
    <property type="term" value="P:mitochondrial respiratory chain complex I assembly"/>
    <property type="evidence" value="ECO:0007669"/>
    <property type="project" value="TreeGrafter"/>
</dbReference>
<dbReference type="GO" id="GO:0045271">
    <property type="term" value="C:respiratory chain complex I"/>
    <property type="evidence" value="ECO:0007669"/>
    <property type="project" value="InterPro"/>
</dbReference>
<dbReference type="AlphaFoldDB" id="A0A0F4GQT3"/>
<evidence type="ECO:0000313" key="3">
    <source>
        <dbReference type="EMBL" id="KJX99771.1"/>
    </source>
</evidence>
<organism evidence="3 4">
    <name type="scientific">Zymoseptoria brevis</name>
    <dbReference type="NCBI Taxonomy" id="1047168"/>
    <lineage>
        <taxon>Eukaryota</taxon>
        <taxon>Fungi</taxon>
        <taxon>Dikarya</taxon>
        <taxon>Ascomycota</taxon>
        <taxon>Pezizomycotina</taxon>
        <taxon>Dothideomycetes</taxon>
        <taxon>Dothideomycetidae</taxon>
        <taxon>Mycosphaerellales</taxon>
        <taxon>Mycosphaerellaceae</taxon>
        <taxon>Zymoseptoria</taxon>
    </lineage>
</organism>
<evidence type="ECO:0000256" key="2">
    <source>
        <dbReference type="SAM" id="MobiDB-lite"/>
    </source>
</evidence>
<dbReference type="STRING" id="1047168.A0A0F4GQT3"/>
<dbReference type="GO" id="GO:0005739">
    <property type="term" value="C:mitochondrion"/>
    <property type="evidence" value="ECO:0007669"/>
    <property type="project" value="TreeGrafter"/>
</dbReference>
<dbReference type="OrthoDB" id="10255576at2759"/>
<comment type="similarity">
    <text evidence="1">Belongs to the complex I NDUFA12 subunit family.</text>
</comment>
<dbReference type="InterPro" id="IPR052618">
    <property type="entry name" value="ComplexI_NDUFA12"/>
</dbReference>
<dbReference type="Pfam" id="PF05071">
    <property type="entry name" value="NDUFA12"/>
    <property type="match status" value="1"/>
</dbReference>
<keyword evidence="4" id="KW-1185">Reference proteome</keyword>
<dbReference type="PANTHER" id="PTHR32470:SF2">
    <property type="entry name" value="NADH DEHYDROGENASE [UBIQUINONE] 1 ALPHA SUBCOMPLEX ASSEMBLY FACTOR 2"/>
    <property type="match status" value="1"/>
</dbReference>